<proteinExistence type="predicted"/>
<evidence type="ECO:0000259" key="1">
    <source>
        <dbReference type="Pfam" id="PF12708"/>
    </source>
</evidence>
<accession>A0A518CPP8</accession>
<evidence type="ECO:0000313" key="3">
    <source>
        <dbReference type="Proteomes" id="UP000317178"/>
    </source>
</evidence>
<sequence length="371" mass="40071">MLAAQYNIEDYGAIANDELDDTLAIRKAFSACEEADGGEVFIPAGIFIVSRQGTESPIIEIPSNTTVSGEGTSSTLKFDPEVNNTNFWRMLGAGPTGCQNVTIRDIHLDGSNTFMSYDKGKTPEQNYGVFFYNTKATIENVTIHDCLVENFSGDCIAMSKGCRNMTVRDVSLRNFVRQGIQMGGDSGSHDYLVTGCQDLEGEVKSAGSTIHVEHADGLKGVQITNNRCSQSILAGGVDGIIISNNVIQGRLAGNGNLNAVITGNFIRGRDDLKRFVVQFGYSNGLIFKNNIIIGNHEEAGGIYVWGSSRYRPEPSRNVLIADNLIQVRGDGIQLNGVDHGSISNNIISPVGAKTNIVQKRSQNIRLDTVAP</sequence>
<dbReference type="InterPro" id="IPR011050">
    <property type="entry name" value="Pectin_lyase_fold/virulence"/>
</dbReference>
<organism evidence="2 3">
    <name type="scientific">Polystyrenella longa</name>
    <dbReference type="NCBI Taxonomy" id="2528007"/>
    <lineage>
        <taxon>Bacteria</taxon>
        <taxon>Pseudomonadati</taxon>
        <taxon>Planctomycetota</taxon>
        <taxon>Planctomycetia</taxon>
        <taxon>Planctomycetales</taxon>
        <taxon>Planctomycetaceae</taxon>
        <taxon>Polystyrenella</taxon>
    </lineage>
</organism>
<dbReference type="Proteomes" id="UP000317178">
    <property type="component" value="Chromosome"/>
</dbReference>
<dbReference type="KEGG" id="plon:Pla110_29380"/>
<name>A0A518CPP8_9PLAN</name>
<dbReference type="EMBL" id="CP036281">
    <property type="protein sequence ID" value="QDU81199.1"/>
    <property type="molecule type" value="Genomic_DNA"/>
</dbReference>
<evidence type="ECO:0000313" key="2">
    <source>
        <dbReference type="EMBL" id="QDU81199.1"/>
    </source>
</evidence>
<feature type="domain" description="Rhamnogalacturonase A/B/Epimerase-like pectate lyase" evidence="1">
    <location>
        <begin position="7"/>
        <end position="85"/>
    </location>
</feature>
<reference evidence="2 3" key="1">
    <citation type="submission" date="2019-02" db="EMBL/GenBank/DDBJ databases">
        <title>Deep-cultivation of Planctomycetes and their phenomic and genomic characterization uncovers novel biology.</title>
        <authorList>
            <person name="Wiegand S."/>
            <person name="Jogler M."/>
            <person name="Boedeker C."/>
            <person name="Pinto D."/>
            <person name="Vollmers J."/>
            <person name="Rivas-Marin E."/>
            <person name="Kohn T."/>
            <person name="Peeters S.H."/>
            <person name="Heuer A."/>
            <person name="Rast P."/>
            <person name="Oberbeckmann S."/>
            <person name="Bunk B."/>
            <person name="Jeske O."/>
            <person name="Meyerdierks A."/>
            <person name="Storesund J.E."/>
            <person name="Kallscheuer N."/>
            <person name="Luecker S."/>
            <person name="Lage O.M."/>
            <person name="Pohl T."/>
            <person name="Merkel B.J."/>
            <person name="Hornburger P."/>
            <person name="Mueller R.-W."/>
            <person name="Bruemmer F."/>
            <person name="Labrenz M."/>
            <person name="Spormann A.M."/>
            <person name="Op den Camp H."/>
            <person name="Overmann J."/>
            <person name="Amann R."/>
            <person name="Jetten M.S.M."/>
            <person name="Mascher T."/>
            <person name="Medema M.H."/>
            <person name="Devos D.P."/>
            <person name="Kaster A.-K."/>
            <person name="Ovreas L."/>
            <person name="Rohde M."/>
            <person name="Galperin M.Y."/>
            <person name="Jogler C."/>
        </authorList>
    </citation>
    <scope>NUCLEOTIDE SEQUENCE [LARGE SCALE GENOMIC DNA]</scope>
    <source>
        <strain evidence="2 3">Pla110</strain>
    </source>
</reference>
<dbReference type="AlphaFoldDB" id="A0A518CPP8"/>
<protein>
    <submittedName>
        <fullName evidence="2">Pectate lyase superfamily protein</fullName>
    </submittedName>
</protein>
<keyword evidence="3" id="KW-1185">Reference proteome</keyword>
<dbReference type="Pfam" id="PF12708">
    <property type="entry name" value="Pect-lyase_RHGA_epim"/>
    <property type="match status" value="1"/>
</dbReference>
<dbReference type="InterPro" id="IPR024535">
    <property type="entry name" value="RHGA/B-epi-like_pectate_lyase"/>
</dbReference>
<dbReference type="SUPFAM" id="SSF51126">
    <property type="entry name" value="Pectin lyase-like"/>
    <property type="match status" value="1"/>
</dbReference>
<keyword evidence="2" id="KW-0456">Lyase</keyword>
<dbReference type="Gene3D" id="2.160.20.10">
    <property type="entry name" value="Single-stranded right-handed beta-helix, Pectin lyase-like"/>
    <property type="match status" value="1"/>
</dbReference>
<dbReference type="InterPro" id="IPR006626">
    <property type="entry name" value="PbH1"/>
</dbReference>
<gene>
    <name evidence="2" type="ORF">Pla110_29380</name>
</gene>
<dbReference type="SMART" id="SM00710">
    <property type="entry name" value="PbH1"/>
    <property type="match status" value="6"/>
</dbReference>
<dbReference type="GO" id="GO:0016829">
    <property type="term" value="F:lyase activity"/>
    <property type="evidence" value="ECO:0007669"/>
    <property type="project" value="UniProtKB-KW"/>
</dbReference>
<dbReference type="InterPro" id="IPR012334">
    <property type="entry name" value="Pectin_lyas_fold"/>
</dbReference>